<dbReference type="AlphaFoldDB" id="A0A918GUD4"/>
<keyword evidence="1" id="KW-0304">Gas vesicle</keyword>
<evidence type="ECO:0000256" key="1">
    <source>
        <dbReference type="ARBA" id="ARBA00022987"/>
    </source>
</evidence>
<evidence type="ECO:0000256" key="3">
    <source>
        <dbReference type="ARBA" id="ARBA00035643"/>
    </source>
</evidence>
<comment type="similarity">
    <text evidence="3">Belongs to the gas vesicle GvpF/GvpL family.</text>
</comment>
<dbReference type="PANTHER" id="PTHR36852:SF1">
    <property type="entry name" value="PROTEIN GVPL 2"/>
    <property type="match status" value="1"/>
</dbReference>
<evidence type="ECO:0000313" key="5">
    <source>
        <dbReference type="Proteomes" id="UP000653493"/>
    </source>
</evidence>
<dbReference type="InterPro" id="IPR009430">
    <property type="entry name" value="GvpL/GvpF"/>
</dbReference>
<dbReference type="EMBL" id="BMSL01000030">
    <property type="protein sequence ID" value="GGS64559.1"/>
    <property type="molecule type" value="Genomic_DNA"/>
</dbReference>
<reference evidence="4" key="2">
    <citation type="submission" date="2020-09" db="EMBL/GenBank/DDBJ databases">
        <authorList>
            <person name="Sun Q."/>
            <person name="Ohkuma M."/>
        </authorList>
    </citation>
    <scope>NUCLEOTIDE SEQUENCE</scope>
    <source>
        <strain evidence="4">JCM 4234</strain>
    </source>
</reference>
<comment type="subcellular location">
    <subcellularLocation>
        <location evidence="2">Gas vesicle</location>
    </subcellularLocation>
</comment>
<gene>
    <name evidence="4" type="ORF">GCM10010238_61950</name>
</gene>
<proteinExistence type="inferred from homology"/>
<name>A0A918GUD4_STRGD</name>
<accession>A0A918GUD4</accession>
<organism evidence="4 5">
    <name type="scientific">Streptomyces griseoviridis</name>
    <dbReference type="NCBI Taxonomy" id="45398"/>
    <lineage>
        <taxon>Bacteria</taxon>
        <taxon>Bacillati</taxon>
        <taxon>Actinomycetota</taxon>
        <taxon>Actinomycetes</taxon>
        <taxon>Kitasatosporales</taxon>
        <taxon>Streptomycetaceae</taxon>
        <taxon>Streptomyces</taxon>
    </lineage>
</organism>
<dbReference type="Pfam" id="PF06386">
    <property type="entry name" value="GvpL_GvpF"/>
    <property type="match status" value="1"/>
</dbReference>
<protein>
    <submittedName>
        <fullName evidence="4">Gas vesicle protein</fullName>
    </submittedName>
</protein>
<evidence type="ECO:0000256" key="2">
    <source>
        <dbReference type="ARBA" id="ARBA00035108"/>
    </source>
</evidence>
<dbReference type="Proteomes" id="UP000653493">
    <property type="component" value="Unassembled WGS sequence"/>
</dbReference>
<evidence type="ECO:0000313" key="4">
    <source>
        <dbReference type="EMBL" id="GGS64559.1"/>
    </source>
</evidence>
<sequence length="254" mass="27228">MPTLAPPAVTGLGTLYVYGIAAAGVRAPRATGVAGSPVGLLTESGLCAAVSPAPERPRARRRDLLAHQAVLEELVAQGPVLPMRFAVLTPRPDALRAQLRSDAAHLKRQLDDIAGCVELNVKGTVVADCLAELVRRDEQLRTLALRARRRPGYDADVRLGEALAKAVRREARRAAREVLARLTPLAVRTADGPLDDGRVLSTSFLVRADDEPGFRREVAARARAHRDRLALGVTGPLPCYSFVEARPASRPAGR</sequence>
<keyword evidence="5" id="KW-1185">Reference proteome</keyword>
<dbReference type="GO" id="GO:0031411">
    <property type="term" value="C:gas vesicle"/>
    <property type="evidence" value="ECO:0007669"/>
    <property type="project" value="UniProtKB-SubCell"/>
</dbReference>
<dbReference type="GO" id="GO:0031412">
    <property type="term" value="P:gas vesicle organization"/>
    <property type="evidence" value="ECO:0007669"/>
    <property type="project" value="InterPro"/>
</dbReference>
<comment type="caution">
    <text evidence="4">The sequence shown here is derived from an EMBL/GenBank/DDBJ whole genome shotgun (WGS) entry which is preliminary data.</text>
</comment>
<dbReference type="PANTHER" id="PTHR36852">
    <property type="entry name" value="PROTEIN GVPL 2"/>
    <property type="match status" value="1"/>
</dbReference>
<reference evidence="4" key="1">
    <citation type="journal article" date="2014" name="Int. J. Syst. Evol. Microbiol.">
        <title>Complete genome sequence of Corynebacterium casei LMG S-19264T (=DSM 44701T), isolated from a smear-ripened cheese.</title>
        <authorList>
            <consortium name="US DOE Joint Genome Institute (JGI-PGF)"/>
            <person name="Walter F."/>
            <person name="Albersmeier A."/>
            <person name="Kalinowski J."/>
            <person name="Ruckert C."/>
        </authorList>
    </citation>
    <scope>NUCLEOTIDE SEQUENCE</scope>
    <source>
        <strain evidence="4">JCM 4234</strain>
    </source>
</reference>